<keyword evidence="4 7" id="KW-0378">Hydrolase</keyword>
<comment type="caution">
    <text evidence="7">The sequence shown here is derived from an EMBL/GenBank/DDBJ whole genome shotgun (WGS) entry which is preliminary data.</text>
</comment>
<organism evidence="7 8">
    <name type="scientific">Labrys monachus</name>
    <dbReference type="NCBI Taxonomy" id="217067"/>
    <lineage>
        <taxon>Bacteria</taxon>
        <taxon>Pseudomonadati</taxon>
        <taxon>Pseudomonadota</taxon>
        <taxon>Alphaproteobacteria</taxon>
        <taxon>Hyphomicrobiales</taxon>
        <taxon>Xanthobacteraceae</taxon>
        <taxon>Labrys</taxon>
    </lineage>
</organism>
<evidence type="ECO:0000256" key="4">
    <source>
        <dbReference type="ARBA" id="ARBA00022801"/>
    </source>
</evidence>
<dbReference type="Pfam" id="PF01048">
    <property type="entry name" value="PNP_UDP_1"/>
    <property type="match status" value="1"/>
</dbReference>
<evidence type="ECO:0000259" key="6">
    <source>
        <dbReference type="Pfam" id="PF01048"/>
    </source>
</evidence>
<keyword evidence="8" id="KW-1185">Reference proteome</keyword>
<evidence type="ECO:0000256" key="2">
    <source>
        <dbReference type="ARBA" id="ARBA00011974"/>
    </source>
</evidence>
<dbReference type="Gene3D" id="3.40.50.1580">
    <property type="entry name" value="Nucleoside phosphorylase domain"/>
    <property type="match status" value="1"/>
</dbReference>
<dbReference type="Proteomes" id="UP001237448">
    <property type="component" value="Unassembled WGS sequence"/>
</dbReference>
<keyword evidence="7" id="KW-0326">Glycosidase</keyword>
<dbReference type="EC" id="3.2.2.9" evidence="2"/>
<dbReference type="PANTHER" id="PTHR46832:SF1">
    <property type="entry name" value="5'-METHYLTHIOADENOSINE_S-ADENOSYLHOMOCYSTEINE NUCLEOSIDASE"/>
    <property type="match status" value="1"/>
</dbReference>
<keyword evidence="5" id="KW-0486">Methionine biosynthesis</keyword>
<feature type="domain" description="Nucleoside phosphorylase" evidence="6">
    <location>
        <begin position="9"/>
        <end position="235"/>
    </location>
</feature>
<protein>
    <recommendedName>
        <fullName evidence="2">adenosylhomocysteine nucleosidase</fullName>
        <ecNumber evidence="2">3.2.2.9</ecNumber>
    </recommendedName>
</protein>
<dbReference type="InterPro" id="IPR010049">
    <property type="entry name" value="MTA_SAH_Nsdase"/>
</dbReference>
<keyword evidence="3" id="KW-0028">Amino-acid biosynthesis</keyword>
<dbReference type="NCBIfam" id="NF004079">
    <property type="entry name" value="PRK05584.1"/>
    <property type="match status" value="1"/>
</dbReference>
<evidence type="ECO:0000256" key="5">
    <source>
        <dbReference type="ARBA" id="ARBA00023167"/>
    </source>
</evidence>
<accession>A0ABU0FKB3</accession>
<sequence length="268" mass="28083">MTALPSPPLGILVPLAEEAEALFALMRQDGATQTRRLGGRDYHSGSLFGRDCVLTLSRVGKVAAATATAGLVHEFGVGAVLNAGVAGGAAASVHVGDIVVGDAMLQHDLDARPIFPRFEVPLTGMSRFAADAVLGASLARATQAFLAEDLPALAPDIRAQFSLASPALHRGLVISGDRFVNGHADVAALRADVPDALAIEMESGAVAQVCHDYGVPFAVLRIISDSADDNAHVDFPRFLGLVASFYSHHIIRRFLQDDWSLGRATISA</sequence>
<dbReference type="PANTHER" id="PTHR46832">
    <property type="entry name" value="5'-METHYLTHIOADENOSINE/S-ADENOSYLHOMOCYSTEINE NUCLEOSIDASE"/>
    <property type="match status" value="1"/>
</dbReference>
<dbReference type="CDD" id="cd09008">
    <property type="entry name" value="MTAN"/>
    <property type="match status" value="1"/>
</dbReference>
<dbReference type="EMBL" id="JAUSVK010000001">
    <property type="protein sequence ID" value="MDQ0394956.1"/>
    <property type="molecule type" value="Genomic_DNA"/>
</dbReference>
<dbReference type="InterPro" id="IPR000845">
    <property type="entry name" value="Nucleoside_phosphorylase_d"/>
</dbReference>
<evidence type="ECO:0000256" key="3">
    <source>
        <dbReference type="ARBA" id="ARBA00022605"/>
    </source>
</evidence>
<name>A0ABU0FKB3_9HYPH</name>
<gene>
    <name evidence="7" type="ORF">J3R73_004748</name>
</gene>
<comment type="pathway">
    <text evidence="1">Amino-acid biosynthesis; L-methionine biosynthesis via salvage pathway; S-methyl-5-thio-alpha-D-ribose 1-phosphate from S-methyl-5'-thioadenosine (hydrolase route): step 1/2.</text>
</comment>
<dbReference type="RefSeq" id="WP_307432996.1">
    <property type="nucleotide sequence ID" value="NZ_JAUSVK010000001.1"/>
</dbReference>
<evidence type="ECO:0000256" key="1">
    <source>
        <dbReference type="ARBA" id="ARBA00004945"/>
    </source>
</evidence>
<dbReference type="NCBIfam" id="TIGR01704">
    <property type="entry name" value="MTA_SAH-Nsdase"/>
    <property type="match status" value="1"/>
</dbReference>
<dbReference type="InterPro" id="IPR035994">
    <property type="entry name" value="Nucleoside_phosphorylase_sf"/>
</dbReference>
<proteinExistence type="predicted"/>
<dbReference type="GO" id="GO:0008782">
    <property type="term" value="F:adenosylhomocysteine nucleosidase activity"/>
    <property type="evidence" value="ECO:0007669"/>
    <property type="project" value="UniProtKB-EC"/>
</dbReference>
<evidence type="ECO:0000313" key="8">
    <source>
        <dbReference type="Proteomes" id="UP001237448"/>
    </source>
</evidence>
<reference evidence="7 8" key="1">
    <citation type="submission" date="2023-07" db="EMBL/GenBank/DDBJ databases">
        <title>Genomic Encyclopedia of Type Strains, Phase IV (KMG-IV): sequencing the most valuable type-strain genomes for metagenomic binning, comparative biology and taxonomic classification.</title>
        <authorList>
            <person name="Goeker M."/>
        </authorList>
    </citation>
    <scope>NUCLEOTIDE SEQUENCE [LARGE SCALE GENOMIC DNA]</scope>
    <source>
        <strain evidence="7 8">DSM 5896</strain>
    </source>
</reference>
<dbReference type="SUPFAM" id="SSF53167">
    <property type="entry name" value="Purine and uridine phosphorylases"/>
    <property type="match status" value="1"/>
</dbReference>
<evidence type="ECO:0000313" key="7">
    <source>
        <dbReference type="EMBL" id="MDQ0394956.1"/>
    </source>
</evidence>